<dbReference type="Gene3D" id="2.40.50.910">
    <property type="entry name" value="Type VII secretion system EccB, repeat 3 domain"/>
    <property type="match status" value="1"/>
</dbReference>
<evidence type="ECO:0000256" key="7">
    <source>
        <dbReference type="ARBA" id="ARBA00022840"/>
    </source>
</evidence>
<gene>
    <name evidence="10" type="primary">eccB</name>
    <name evidence="10" type="ORF">RHRU231_470059</name>
</gene>
<dbReference type="Gene3D" id="3.30.2390.20">
    <property type="entry name" value="Type VII secretion system EccB, repeat 1 domain"/>
    <property type="match status" value="1"/>
</dbReference>
<keyword evidence="4" id="KW-0812">Transmembrane</keyword>
<keyword evidence="7" id="KW-0067">ATP-binding</keyword>
<name>A0A098BNB0_9NOCA</name>
<keyword evidence="6" id="KW-0378">Hydrolase</keyword>
<dbReference type="NCBIfam" id="TIGR03919">
    <property type="entry name" value="T7SS_EccB"/>
    <property type="match status" value="1"/>
</dbReference>
<evidence type="ECO:0000256" key="9">
    <source>
        <dbReference type="ARBA" id="ARBA00023136"/>
    </source>
</evidence>
<dbReference type="InterPro" id="IPR042485">
    <property type="entry name" value="T7SS_EccB_R3"/>
</dbReference>
<accession>A0A098BNB0</accession>
<evidence type="ECO:0000256" key="8">
    <source>
        <dbReference type="ARBA" id="ARBA00022989"/>
    </source>
</evidence>
<evidence type="ECO:0000313" key="10">
    <source>
        <dbReference type="EMBL" id="CDZ89211.1"/>
    </source>
</evidence>
<dbReference type="AlphaFoldDB" id="A0A098BNB0"/>
<comment type="similarity">
    <text evidence="2">Belongs to the EccB family.</text>
</comment>
<proteinExistence type="inferred from homology"/>
<evidence type="ECO:0000256" key="2">
    <source>
        <dbReference type="ARBA" id="ARBA00008149"/>
    </source>
</evidence>
<dbReference type="Pfam" id="PF05108">
    <property type="entry name" value="T7SS_ESX1_EccB"/>
    <property type="match status" value="1"/>
</dbReference>
<dbReference type="OrthoDB" id="3847604at2"/>
<dbReference type="EMBL" id="CCSD01000058">
    <property type="protein sequence ID" value="CDZ89211.1"/>
    <property type="molecule type" value="Genomic_DNA"/>
</dbReference>
<dbReference type="PANTHER" id="PTHR40765:SF2">
    <property type="entry name" value="ESX-2 SECRETION SYSTEM ATPASE ECCB2"/>
    <property type="match status" value="1"/>
</dbReference>
<dbReference type="GO" id="GO:0005524">
    <property type="term" value="F:ATP binding"/>
    <property type="evidence" value="ECO:0007669"/>
    <property type="project" value="UniProtKB-KW"/>
</dbReference>
<dbReference type="InterPro" id="IPR007795">
    <property type="entry name" value="T7SS_EccB"/>
</dbReference>
<keyword evidence="5" id="KW-0547">Nucleotide-binding</keyword>
<dbReference type="eggNOG" id="COG3266">
    <property type="taxonomic scope" value="Bacteria"/>
</dbReference>
<dbReference type="PANTHER" id="PTHR40765">
    <property type="entry name" value="ESX-2 SECRETION SYSTEM ATPASE ECCB2"/>
    <property type="match status" value="1"/>
</dbReference>
<keyword evidence="3" id="KW-1003">Cell membrane</keyword>
<dbReference type="InterPro" id="IPR044857">
    <property type="entry name" value="T7SS_EccB_R1"/>
</dbReference>
<evidence type="ECO:0000256" key="5">
    <source>
        <dbReference type="ARBA" id="ARBA00022741"/>
    </source>
</evidence>
<evidence type="ECO:0000256" key="6">
    <source>
        <dbReference type="ARBA" id="ARBA00022801"/>
    </source>
</evidence>
<dbReference type="GO" id="GO:0016787">
    <property type="term" value="F:hydrolase activity"/>
    <property type="evidence" value="ECO:0007669"/>
    <property type="project" value="UniProtKB-KW"/>
</dbReference>
<evidence type="ECO:0000256" key="1">
    <source>
        <dbReference type="ARBA" id="ARBA00004162"/>
    </source>
</evidence>
<protein>
    <submittedName>
        <fullName evidence="10">ESX-4 secretion system protein eccB4</fullName>
    </submittedName>
</protein>
<comment type="subcellular location">
    <subcellularLocation>
        <location evidence="1">Cell membrane</location>
        <topology evidence="1">Single-pass membrane protein</topology>
    </subcellularLocation>
</comment>
<dbReference type="RefSeq" id="WP_040272356.1">
    <property type="nucleotide sequence ID" value="NZ_CP023714.1"/>
</dbReference>
<reference evidence="10 11" key="1">
    <citation type="journal article" date="2014" name="Genome Announc.">
        <title>Draft Genome Sequence of Propane- and Butane-Oxidizing Actinobacterium Rhodococcus ruber IEGM 231.</title>
        <authorList>
            <person name="Ivshina I.B."/>
            <person name="Kuyukina M.S."/>
            <person name="Krivoruchko A.V."/>
            <person name="Barbe V."/>
            <person name="Fischer C."/>
        </authorList>
    </citation>
    <scope>NUCLEOTIDE SEQUENCE [LARGE SCALE GENOMIC DNA]</scope>
</reference>
<keyword evidence="8" id="KW-1133">Transmembrane helix</keyword>
<evidence type="ECO:0000313" key="11">
    <source>
        <dbReference type="Proteomes" id="UP000042997"/>
    </source>
</evidence>
<organism evidence="10 11">
    <name type="scientific">Rhodococcus ruber</name>
    <dbReference type="NCBI Taxonomy" id="1830"/>
    <lineage>
        <taxon>Bacteria</taxon>
        <taxon>Bacillati</taxon>
        <taxon>Actinomycetota</taxon>
        <taxon>Actinomycetes</taxon>
        <taxon>Mycobacteriales</taxon>
        <taxon>Nocardiaceae</taxon>
        <taxon>Rhodococcus</taxon>
    </lineage>
</organism>
<evidence type="ECO:0000256" key="4">
    <source>
        <dbReference type="ARBA" id="ARBA00022692"/>
    </source>
</evidence>
<evidence type="ECO:0000256" key="3">
    <source>
        <dbReference type="ARBA" id="ARBA00022475"/>
    </source>
</evidence>
<keyword evidence="9" id="KW-0472">Membrane</keyword>
<sequence>MGAQPTTRWQVNGYRFLVRRMEHALVRRDVRMIHDPMRSQSRALAVGAVLACVGLAGCAALALFRPQDKIGDATIVVGRESGAMLVAIDGTFHPVLNLASARLVLGRPDEPTVVADEEFETRPRGSLVGIPGAPSALAHVAEPLSWTVCDTVAPDGSRSVTTSVAAGEPAYGDRARPLTDDEALLVAADGRHHLVYRGSRAEVDLSDRALTRVLGLDAGMARPVGPALLAAIPEVPRLEAPRIPGAGDEPRYPIGSLTVGSVVRVAVPDGKKFYVVLRDGVQEVSEATAQIVHFTDSQGAAEIPAVPPDLLRDAPAVRGLDVDTFPTTVPTVVDAGDRPVGCLTWTPEAAADGQSRSVVEVSAGSALPLPEGAVPVSLAQADGGGPEADSAYLAPGRGAFVQTTSVAPDSARRGALFYVADTGVRYGIVDADAATALGFSEPVPAPWQIVELFAPGPALGRAEALVAHDGVAPDPDPAPVGAGS</sequence>
<dbReference type="GO" id="GO:0005886">
    <property type="term" value="C:plasma membrane"/>
    <property type="evidence" value="ECO:0007669"/>
    <property type="project" value="UniProtKB-SubCell"/>
</dbReference>
<dbReference type="Proteomes" id="UP000042997">
    <property type="component" value="Unassembled WGS sequence"/>
</dbReference>
<dbReference type="GO" id="GO:0005576">
    <property type="term" value="C:extracellular region"/>
    <property type="evidence" value="ECO:0007669"/>
    <property type="project" value="TreeGrafter"/>
</dbReference>